<accession>A0A7R9LRM8</accession>
<evidence type="ECO:0000256" key="7">
    <source>
        <dbReference type="ARBA" id="ARBA00036813"/>
    </source>
</evidence>
<dbReference type="GO" id="GO:0030182">
    <property type="term" value="P:neuron differentiation"/>
    <property type="evidence" value="ECO:0007669"/>
    <property type="project" value="TreeGrafter"/>
</dbReference>
<dbReference type="InterPro" id="IPR042099">
    <property type="entry name" value="ANL_N_sf"/>
</dbReference>
<dbReference type="InterPro" id="IPR000873">
    <property type="entry name" value="AMP-dep_synth/lig_dom"/>
</dbReference>
<reference evidence="9" key="1">
    <citation type="submission" date="2020-11" db="EMBL/GenBank/DDBJ databases">
        <authorList>
            <person name="Tran Van P."/>
        </authorList>
    </citation>
    <scope>NUCLEOTIDE SEQUENCE</scope>
</reference>
<gene>
    <name evidence="9" type="ORF">ONB1V03_LOCUS5837</name>
</gene>
<dbReference type="PROSITE" id="PS00455">
    <property type="entry name" value="AMP_BINDING"/>
    <property type="match status" value="1"/>
</dbReference>
<dbReference type="GO" id="GO:0035336">
    <property type="term" value="P:long-chain fatty-acyl-CoA metabolic process"/>
    <property type="evidence" value="ECO:0007669"/>
    <property type="project" value="TreeGrafter"/>
</dbReference>
<dbReference type="AlphaFoldDB" id="A0A7R9LRM8"/>
<evidence type="ECO:0000256" key="5">
    <source>
        <dbReference type="ARBA" id="ARBA00022840"/>
    </source>
</evidence>
<evidence type="ECO:0000256" key="6">
    <source>
        <dbReference type="ARBA" id="ARBA00026121"/>
    </source>
</evidence>
<proteinExistence type="inferred from homology"/>
<dbReference type="Proteomes" id="UP000728032">
    <property type="component" value="Unassembled WGS sequence"/>
</dbReference>
<protein>
    <recommendedName>
        <fullName evidence="6">long-chain-fatty-acid--CoA ligase</fullName>
        <ecNumber evidence="6">6.2.1.3</ecNumber>
    </recommendedName>
</protein>
<dbReference type="EMBL" id="CAJPVJ010002452">
    <property type="protein sequence ID" value="CAG2166313.1"/>
    <property type="molecule type" value="Genomic_DNA"/>
</dbReference>
<dbReference type="InterPro" id="IPR020845">
    <property type="entry name" value="AMP-binding_CS"/>
</dbReference>
<evidence type="ECO:0000259" key="8">
    <source>
        <dbReference type="Pfam" id="PF00501"/>
    </source>
</evidence>
<comment type="similarity">
    <text evidence="1">Belongs to the ATP-dependent AMP-binding enzyme family.</text>
</comment>
<feature type="domain" description="AMP-dependent synthetase/ligase" evidence="8">
    <location>
        <begin position="52"/>
        <end position="338"/>
    </location>
</feature>
<feature type="non-terminal residue" evidence="9">
    <location>
        <position position="1"/>
    </location>
</feature>
<dbReference type="Pfam" id="PF00501">
    <property type="entry name" value="AMP-binding"/>
    <property type="match status" value="1"/>
</dbReference>
<dbReference type="Gene3D" id="3.40.50.12780">
    <property type="entry name" value="N-terminal domain of ligase-like"/>
    <property type="match status" value="1"/>
</dbReference>
<evidence type="ECO:0000256" key="1">
    <source>
        <dbReference type="ARBA" id="ARBA00006432"/>
    </source>
</evidence>
<dbReference type="EMBL" id="OC917277">
    <property type="protein sequence ID" value="CAD7646640.1"/>
    <property type="molecule type" value="Genomic_DNA"/>
</dbReference>
<dbReference type="GO" id="GO:0005886">
    <property type="term" value="C:plasma membrane"/>
    <property type="evidence" value="ECO:0007669"/>
    <property type="project" value="TreeGrafter"/>
</dbReference>
<dbReference type="PANTHER" id="PTHR43272:SF83">
    <property type="entry name" value="ACYL-COA SYNTHETASE LONG-CHAIN, ISOFORM J"/>
    <property type="match status" value="1"/>
</dbReference>
<dbReference type="GO" id="GO:0005783">
    <property type="term" value="C:endoplasmic reticulum"/>
    <property type="evidence" value="ECO:0007669"/>
    <property type="project" value="TreeGrafter"/>
</dbReference>
<comment type="catalytic activity">
    <reaction evidence="7">
        <text>a long-chain fatty acid + ATP + CoA = a long-chain fatty acyl-CoA + AMP + diphosphate</text>
        <dbReference type="Rhea" id="RHEA:15421"/>
        <dbReference type="ChEBI" id="CHEBI:30616"/>
        <dbReference type="ChEBI" id="CHEBI:33019"/>
        <dbReference type="ChEBI" id="CHEBI:57287"/>
        <dbReference type="ChEBI" id="CHEBI:57560"/>
        <dbReference type="ChEBI" id="CHEBI:83139"/>
        <dbReference type="ChEBI" id="CHEBI:456215"/>
        <dbReference type="EC" id="6.2.1.3"/>
    </reaction>
</comment>
<dbReference type="GO" id="GO:0005811">
    <property type="term" value="C:lipid droplet"/>
    <property type="evidence" value="ECO:0007669"/>
    <property type="project" value="TreeGrafter"/>
</dbReference>
<keyword evidence="2" id="KW-0436">Ligase</keyword>
<organism evidence="9">
    <name type="scientific">Oppiella nova</name>
    <dbReference type="NCBI Taxonomy" id="334625"/>
    <lineage>
        <taxon>Eukaryota</taxon>
        <taxon>Metazoa</taxon>
        <taxon>Ecdysozoa</taxon>
        <taxon>Arthropoda</taxon>
        <taxon>Chelicerata</taxon>
        <taxon>Arachnida</taxon>
        <taxon>Acari</taxon>
        <taxon>Acariformes</taxon>
        <taxon>Sarcoptiformes</taxon>
        <taxon>Oribatida</taxon>
        <taxon>Brachypylina</taxon>
        <taxon>Oppioidea</taxon>
        <taxon>Oppiidae</taxon>
        <taxon>Oppiella</taxon>
    </lineage>
</organism>
<evidence type="ECO:0000256" key="3">
    <source>
        <dbReference type="ARBA" id="ARBA00022741"/>
    </source>
</evidence>
<name>A0A7R9LRM8_9ACAR</name>
<dbReference type="SUPFAM" id="SSF56801">
    <property type="entry name" value="Acetyl-CoA synthetase-like"/>
    <property type="match status" value="1"/>
</dbReference>
<keyword evidence="3" id="KW-0547">Nucleotide-binding</keyword>
<dbReference type="GO" id="GO:0005524">
    <property type="term" value="F:ATP binding"/>
    <property type="evidence" value="ECO:0007669"/>
    <property type="project" value="UniProtKB-KW"/>
</dbReference>
<keyword evidence="10" id="KW-1185">Reference proteome</keyword>
<feature type="non-terminal residue" evidence="9">
    <location>
        <position position="490"/>
    </location>
</feature>
<dbReference type="GO" id="GO:0090433">
    <property type="term" value="F:palmitoyl-CoA ligase activity"/>
    <property type="evidence" value="ECO:0007669"/>
    <property type="project" value="TreeGrafter"/>
</dbReference>
<evidence type="ECO:0000313" key="9">
    <source>
        <dbReference type="EMBL" id="CAD7646640.1"/>
    </source>
</evidence>
<dbReference type="PANTHER" id="PTHR43272">
    <property type="entry name" value="LONG-CHAIN-FATTY-ACID--COA LIGASE"/>
    <property type="match status" value="1"/>
</dbReference>
<keyword evidence="5" id="KW-0067">ATP-binding</keyword>
<evidence type="ECO:0000313" key="10">
    <source>
        <dbReference type="Proteomes" id="UP000728032"/>
    </source>
</evidence>
<sequence length="490" mass="54529">KTIITTFDLLPKLKGFLHEVPSLKSIVYIKNMNHQLNDNCPDHVCIKSLDELEGMGAKDKSILDYDLPKDINETAVIMYTSGTTSNPKAVCISHKSLMANLKLLLSNCTPNMFDEQQNHIYMSYLPLAHILGYSFEMYFFFGGIRVGYSSPFTLTDSSPGLAKGQTGDAKLLSPTFMTAVPLVLDRILKELYEKLNARSSISAPLFTYLMQYKIRWKSRGFDTPIVNKLLCRKIAEAIGGRMEYIMVGGAPLNPKTQAIIKAAFNARQVTQGFGATETSGGVIGMFTEDLNYGSVGIPMEGVNVKLVDWPEGGYLTSDKPNPRGEIVIGGDLVALGYYKAPELTAESFYTDSDGMRWFYTGDIGQVSPDGSFKIIDRKKDLTKLSNGEYISLGKIEASLKSNKYVENMCVVPNTLVNTRLGSQTLFHKDSITNRAQMNGLKRIEIPVKIKLCPEEWTTDNNLITAAFKLKRNNITSHYKSDIQNIFDSIK</sequence>
<keyword evidence="4" id="KW-0276">Fatty acid metabolism</keyword>
<dbReference type="OrthoDB" id="6503255at2759"/>
<dbReference type="EC" id="6.2.1.3" evidence="6"/>
<evidence type="ECO:0000256" key="4">
    <source>
        <dbReference type="ARBA" id="ARBA00022832"/>
    </source>
</evidence>
<keyword evidence="4" id="KW-0443">Lipid metabolism</keyword>
<evidence type="ECO:0000256" key="2">
    <source>
        <dbReference type="ARBA" id="ARBA00022598"/>
    </source>
</evidence>